<dbReference type="Gene3D" id="2.60.40.2030">
    <property type="match status" value="1"/>
</dbReference>
<dbReference type="SUPFAM" id="SSF51695">
    <property type="entry name" value="PLC-like phosphodiesterases"/>
    <property type="match status" value="1"/>
</dbReference>
<reference evidence="5 6" key="1">
    <citation type="submission" date="2018-07" db="EMBL/GenBank/DDBJ databases">
        <title>Halioglobus sp. genome submission.</title>
        <authorList>
            <person name="Ye M.-Q."/>
            <person name="Du Z.-J."/>
        </authorList>
    </citation>
    <scope>NUCLEOTIDE SEQUENCE [LARGE SCALE GENOMIC DNA]</scope>
    <source>
        <strain evidence="5 6">U0301</strain>
    </source>
</reference>
<dbReference type="InterPro" id="IPR003644">
    <property type="entry name" value="Calx_beta"/>
</dbReference>
<evidence type="ECO:0000256" key="2">
    <source>
        <dbReference type="ARBA" id="ARBA00022737"/>
    </source>
</evidence>
<dbReference type="OrthoDB" id="9795622at2"/>
<dbReference type="GO" id="GO:0006629">
    <property type="term" value="P:lipid metabolic process"/>
    <property type="evidence" value="ECO:0007669"/>
    <property type="project" value="InterPro"/>
</dbReference>
<organism evidence="5 6">
    <name type="scientific">Seongchinamella sediminis</name>
    <dbReference type="NCBI Taxonomy" id="2283635"/>
    <lineage>
        <taxon>Bacteria</taxon>
        <taxon>Pseudomonadati</taxon>
        <taxon>Pseudomonadota</taxon>
        <taxon>Gammaproteobacteria</taxon>
        <taxon>Cellvibrionales</taxon>
        <taxon>Halieaceae</taxon>
        <taxon>Seongchinamella</taxon>
    </lineage>
</organism>
<keyword evidence="2" id="KW-0677">Repeat</keyword>
<evidence type="ECO:0000313" key="6">
    <source>
        <dbReference type="Proteomes" id="UP000265509"/>
    </source>
</evidence>
<evidence type="ECO:0000313" key="5">
    <source>
        <dbReference type="EMBL" id="RLQ23617.1"/>
    </source>
</evidence>
<proteinExistence type="predicted"/>
<feature type="domain" description="GP-PDE" evidence="4">
    <location>
        <begin position="252"/>
        <end position="537"/>
    </location>
</feature>
<dbReference type="PANTHER" id="PTHR46211:SF1">
    <property type="entry name" value="GLYCEROPHOSPHODIESTER PHOSPHODIESTERASE, CYTOPLASMIC"/>
    <property type="match status" value="1"/>
</dbReference>
<dbReference type="GO" id="GO:0016020">
    <property type="term" value="C:membrane"/>
    <property type="evidence" value="ECO:0007669"/>
    <property type="project" value="InterPro"/>
</dbReference>
<sequence>MVIVVAPGPALACPAVARHGMNSRHYLHILPAFSSSAHVTPLASRTNNIAGRNRRPACAPAAGTPADLSSITCLAHHGHPNSDGPGTMTRHSFATTTLLLALAAGMTACSDNDGRPDIPPSNLTVISQAAPEGAPGEMPYLELPVIMDQAQPRDVRVSYETAPDSAEEGSDYLYGVGEVLIPAGELGATIQLELLGDAEEEAAETFLVRYSVRGNATALGEVATATIANDDTACDAPFQLTDNPWRVFGADPLNYAHRGGVIDFPENTLYAYAEVAAAGADVLEMDVYQTLDNELVILHDLDVDRTTNGSGLVSERTLAELRQLDAAYWFVPGEGTPHDRSAGDYPFRGIASGEVPPPPGYSAADFRIPTLEEALRRFPHQLINVELKPDLDGTGNYEAQVAGLLQRYGRQSDLIAASFVDEAANNFKAVAPCVHTSVPLDQGSLLVLGSQGDGIIPPVPEHVAFQVPPDTIQINASQLPPGFFLEVVTEDFVGDAHNANLAVQVWTINTCEEMLRMMELGVDAIMTDRPLLLEKLLNTPQEQRSCDPD</sequence>
<evidence type="ECO:0000256" key="1">
    <source>
        <dbReference type="ARBA" id="ARBA00022729"/>
    </source>
</evidence>
<dbReference type="GO" id="GO:0007154">
    <property type="term" value="P:cell communication"/>
    <property type="evidence" value="ECO:0007669"/>
    <property type="project" value="InterPro"/>
</dbReference>
<dbReference type="Proteomes" id="UP000265509">
    <property type="component" value="Unassembled WGS sequence"/>
</dbReference>
<name>A0A3L7E171_9GAMM</name>
<dbReference type="InterPro" id="IPR038081">
    <property type="entry name" value="CalX-like_sf"/>
</dbReference>
<evidence type="ECO:0000259" key="4">
    <source>
        <dbReference type="PROSITE" id="PS51704"/>
    </source>
</evidence>
<dbReference type="PROSITE" id="PS51704">
    <property type="entry name" value="GP_PDE"/>
    <property type="match status" value="1"/>
</dbReference>
<evidence type="ECO:0000256" key="3">
    <source>
        <dbReference type="ARBA" id="ARBA00022837"/>
    </source>
</evidence>
<dbReference type="GO" id="GO:0008081">
    <property type="term" value="F:phosphoric diester hydrolase activity"/>
    <property type="evidence" value="ECO:0007669"/>
    <property type="project" value="InterPro"/>
</dbReference>
<dbReference type="Gene3D" id="3.20.20.190">
    <property type="entry name" value="Phosphatidylinositol (PI) phosphodiesterase"/>
    <property type="match status" value="1"/>
</dbReference>
<dbReference type="InterPro" id="IPR030395">
    <property type="entry name" value="GP_PDE_dom"/>
</dbReference>
<gene>
    <name evidence="5" type="ORF">DWB85_00195</name>
</gene>
<keyword evidence="3" id="KW-0106">Calcium</keyword>
<dbReference type="PANTHER" id="PTHR46211">
    <property type="entry name" value="GLYCEROPHOSPHORYL DIESTER PHOSPHODIESTERASE"/>
    <property type="match status" value="1"/>
</dbReference>
<keyword evidence="1" id="KW-0732">Signal</keyword>
<dbReference type="CDD" id="cd08561">
    <property type="entry name" value="GDPD_cytoplasmic_ScUgpQ2_like"/>
    <property type="match status" value="1"/>
</dbReference>
<dbReference type="SUPFAM" id="SSF141072">
    <property type="entry name" value="CalX-like"/>
    <property type="match status" value="1"/>
</dbReference>
<dbReference type="Pfam" id="PF03160">
    <property type="entry name" value="Calx-beta"/>
    <property type="match status" value="1"/>
</dbReference>
<comment type="caution">
    <text evidence="5">The sequence shown here is derived from an EMBL/GenBank/DDBJ whole genome shotgun (WGS) entry which is preliminary data.</text>
</comment>
<dbReference type="AlphaFoldDB" id="A0A3L7E171"/>
<keyword evidence="6" id="KW-1185">Reference proteome</keyword>
<dbReference type="EMBL" id="QRAN01000001">
    <property type="protein sequence ID" value="RLQ23617.1"/>
    <property type="molecule type" value="Genomic_DNA"/>
</dbReference>
<protein>
    <recommendedName>
        <fullName evidence="4">GP-PDE domain-containing protein</fullName>
    </recommendedName>
</protein>
<dbReference type="Pfam" id="PF03009">
    <property type="entry name" value="GDPD"/>
    <property type="match status" value="1"/>
</dbReference>
<accession>A0A3L7E171</accession>
<dbReference type="InterPro" id="IPR017946">
    <property type="entry name" value="PLC-like_Pdiesterase_TIM-brl"/>
</dbReference>